<evidence type="ECO:0000313" key="2">
    <source>
        <dbReference type="Proteomes" id="UP000285865"/>
    </source>
</evidence>
<comment type="caution">
    <text evidence="1">The sequence shown here is derived from an EMBL/GenBank/DDBJ whole genome shotgun (WGS) entry which is preliminary data.</text>
</comment>
<name>A0A414ZQ92_9FIRM</name>
<protein>
    <submittedName>
        <fullName evidence="1">Uncharacterized protein</fullName>
    </submittedName>
</protein>
<evidence type="ECO:0000313" key="1">
    <source>
        <dbReference type="EMBL" id="RHI25378.1"/>
    </source>
</evidence>
<reference evidence="1 2" key="1">
    <citation type="submission" date="2018-08" db="EMBL/GenBank/DDBJ databases">
        <title>A genome reference for cultivated species of the human gut microbiota.</title>
        <authorList>
            <person name="Zou Y."/>
            <person name="Xue W."/>
            <person name="Luo G."/>
        </authorList>
    </citation>
    <scope>NUCLEOTIDE SEQUENCE [LARGE SCALE GENOMIC DNA]</scope>
    <source>
        <strain evidence="1 2">AM16-11</strain>
    </source>
</reference>
<gene>
    <name evidence="1" type="ORF">DW172_01410</name>
</gene>
<dbReference type="RefSeq" id="WP_005359625.1">
    <property type="nucleotide sequence ID" value="NZ_QRKN01000001.1"/>
</dbReference>
<proteinExistence type="predicted"/>
<accession>A0A414ZQ92</accession>
<dbReference type="Proteomes" id="UP000285865">
    <property type="component" value="Unassembled WGS sequence"/>
</dbReference>
<dbReference type="EMBL" id="QRKN01000001">
    <property type="protein sequence ID" value="RHI25378.1"/>
    <property type="molecule type" value="Genomic_DNA"/>
</dbReference>
<organism evidence="1 2">
    <name type="scientific">Agathobacter rectalis</name>
    <dbReference type="NCBI Taxonomy" id="39491"/>
    <lineage>
        <taxon>Bacteria</taxon>
        <taxon>Bacillati</taxon>
        <taxon>Bacillota</taxon>
        <taxon>Clostridia</taxon>
        <taxon>Lachnospirales</taxon>
        <taxon>Lachnospiraceae</taxon>
        <taxon>Agathobacter</taxon>
    </lineage>
</organism>
<sequence>MAAAKIIVVEKNEGEKIAYDVSTTKIIFGDDDLMVNIKNRERDEEVTLDICKDTQDGLTVGVNTEAREYVAQVIIPARGYEIVDTGEKDEDGKTITKREPVPFDMKKCTLVLWALI</sequence>
<dbReference type="AlphaFoldDB" id="A0A414ZQ92"/>